<dbReference type="AlphaFoldDB" id="A0A9D9E9Y4"/>
<reference evidence="4" key="1">
    <citation type="submission" date="2020-10" db="EMBL/GenBank/DDBJ databases">
        <authorList>
            <person name="Gilroy R."/>
        </authorList>
    </citation>
    <scope>NUCLEOTIDE SEQUENCE</scope>
    <source>
        <strain evidence="4">11167</strain>
    </source>
</reference>
<protein>
    <submittedName>
        <fullName evidence="4">TetR/AcrR family transcriptional regulator C-terminal domain-containing protein</fullName>
    </submittedName>
</protein>
<name>A0A9D9E9Y4_9SPIR</name>
<dbReference type="GO" id="GO:0003677">
    <property type="term" value="F:DNA binding"/>
    <property type="evidence" value="ECO:0007669"/>
    <property type="project" value="UniProtKB-UniRule"/>
</dbReference>
<dbReference type="EMBL" id="JADIMU010000042">
    <property type="protein sequence ID" value="MBO8443407.1"/>
    <property type="molecule type" value="Genomic_DNA"/>
</dbReference>
<dbReference type="Gene3D" id="1.10.357.10">
    <property type="entry name" value="Tetracycline Repressor, domain 2"/>
    <property type="match status" value="1"/>
</dbReference>
<dbReference type="SUPFAM" id="SSF46689">
    <property type="entry name" value="Homeodomain-like"/>
    <property type="match status" value="1"/>
</dbReference>
<feature type="domain" description="HTH tetR-type" evidence="3">
    <location>
        <begin position="3"/>
        <end position="63"/>
    </location>
</feature>
<dbReference type="PROSITE" id="PS50977">
    <property type="entry name" value="HTH_TETR_2"/>
    <property type="match status" value="1"/>
</dbReference>
<keyword evidence="1 2" id="KW-0238">DNA-binding</keyword>
<dbReference type="InterPro" id="IPR050624">
    <property type="entry name" value="HTH-type_Tx_Regulator"/>
</dbReference>
<evidence type="ECO:0000256" key="2">
    <source>
        <dbReference type="PROSITE-ProRule" id="PRU00335"/>
    </source>
</evidence>
<organism evidence="4 5">
    <name type="scientific">Candidatus Aphodenecus pullistercoris</name>
    <dbReference type="NCBI Taxonomy" id="2840669"/>
    <lineage>
        <taxon>Bacteria</taxon>
        <taxon>Pseudomonadati</taxon>
        <taxon>Spirochaetota</taxon>
        <taxon>Spirochaetia</taxon>
        <taxon>Spirochaetales</taxon>
        <taxon>Candidatus Aphodenecus</taxon>
    </lineage>
</organism>
<dbReference type="Pfam" id="PF14278">
    <property type="entry name" value="TetR_C_8"/>
    <property type="match status" value="1"/>
</dbReference>
<dbReference type="PANTHER" id="PTHR43479:SF7">
    <property type="entry name" value="TETR-FAMILY TRANSCRIPTIONAL REGULATOR"/>
    <property type="match status" value="1"/>
</dbReference>
<sequence>MAELAKSAYAQVLRRLLQTKPLSRITVVDLAKESGLARMTFYYHFHDIFDLVDWMVSRDISRILGANRTHDSWQEGFLALFKAARKEHVLVLNICNSMSRGQIERSLTPSVRALLRSVIEEDGAAVGIPRKDIDFIASYYTYAFIGVMLDWIDEGMRQAPEEMVRRIDCVMGGSFTKAISAFQSYSDAQKPYTGPSV</sequence>
<dbReference type="InterPro" id="IPR039532">
    <property type="entry name" value="TetR_C_Firmicutes"/>
</dbReference>
<accession>A0A9D9E9Y4</accession>
<dbReference type="InterPro" id="IPR001647">
    <property type="entry name" value="HTH_TetR"/>
</dbReference>
<feature type="DNA-binding region" description="H-T-H motif" evidence="2">
    <location>
        <begin position="26"/>
        <end position="45"/>
    </location>
</feature>
<reference evidence="4" key="2">
    <citation type="journal article" date="2021" name="PeerJ">
        <title>Extensive microbial diversity within the chicken gut microbiome revealed by metagenomics and culture.</title>
        <authorList>
            <person name="Gilroy R."/>
            <person name="Ravi A."/>
            <person name="Getino M."/>
            <person name="Pursley I."/>
            <person name="Horton D.L."/>
            <person name="Alikhan N.F."/>
            <person name="Baker D."/>
            <person name="Gharbi K."/>
            <person name="Hall N."/>
            <person name="Watson M."/>
            <person name="Adriaenssens E.M."/>
            <person name="Foster-Nyarko E."/>
            <person name="Jarju S."/>
            <person name="Secka A."/>
            <person name="Antonio M."/>
            <person name="Oren A."/>
            <person name="Chaudhuri R.R."/>
            <person name="La Ragione R."/>
            <person name="Hildebrand F."/>
            <person name="Pallen M.J."/>
        </authorList>
    </citation>
    <scope>NUCLEOTIDE SEQUENCE</scope>
    <source>
        <strain evidence="4">11167</strain>
    </source>
</reference>
<dbReference type="PANTHER" id="PTHR43479">
    <property type="entry name" value="ACREF/ENVCD OPERON REPRESSOR-RELATED"/>
    <property type="match status" value="1"/>
</dbReference>
<evidence type="ECO:0000313" key="5">
    <source>
        <dbReference type="Proteomes" id="UP000823633"/>
    </source>
</evidence>
<evidence type="ECO:0000256" key="1">
    <source>
        <dbReference type="ARBA" id="ARBA00023125"/>
    </source>
</evidence>
<comment type="caution">
    <text evidence="4">The sequence shown here is derived from an EMBL/GenBank/DDBJ whole genome shotgun (WGS) entry which is preliminary data.</text>
</comment>
<evidence type="ECO:0000313" key="4">
    <source>
        <dbReference type="EMBL" id="MBO8443407.1"/>
    </source>
</evidence>
<dbReference type="Proteomes" id="UP000823633">
    <property type="component" value="Unassembled WGS sequence"/>
</dbReference>
<gene>
    <name evidence="4" type="ORF">IAC42_06570</name>
</gene>
<dbReference type="InterPro" id="IPR009057">
    <property type="entry name" value="Homeodomain-like_sf"/>
</dbReference>
<evidence type="ECO:0000259" key="3">
    <source>
        <dbReference type="PROSITE" id="PS50977"/>
    </source>
</evidence>
<proteinExistence type="predicted"/>